<evidence type="ECO:0000259" key="12">
    <source>
        <dbReference type="SMART" id="SM00984"/>
    </source>
</evidence>
<evidence type="ECO:0000256" key="4">
    <source>
        <dbReference type="ARBA" id="ARBA00015132"/>
    </source>
</evidence>
<evidence type="ECO:0000256" key="6">
    <source>
        <dbReference type="ARBA" id="ARBA00023027"/>
    </source>
</evidence>
<feature type="binding site" evidence="10">
    <location>
        <position position="261"/>
    </location>
    <ligand>
        <name>substrate</name>
    </ligand>
</feature>
<feature type="binding site" evidence="11">
    <location>
        <position position="30"/>
    </location>
    <ligand>
        <name>NAD(+)</name>
        <dbReference type="ChEBI" id="CHEBI:57540"/>
    </ligand>
</feature>
<dbReference type="InterPro" id="IPR001732">
    <property type="entry name" value="UDP-Glc/GDP-Man_DH_N"/>
</dbReference>
<dbReference type="InterPro" id="IPR036220">
    <property type="entry name" value="UDP-Glc/GDP-Man_DH_C_sf"/>
</dbReference>
<gene>
    <name evidence="13" type="ORF">A1OE_135</name>
</gene>
<dbReference type="PIRSF" id="PIRSF000124">
    <property type="entry name" value="UDPglc_GDPman_dh"/>
    <property type="match status" value="1"/>
</dbReference>
<dbReference type="SUPFAM" id="SSF48179">
    <property type="entry name" value="6-phosphogluconate dehydrogenase C-terminal domain-like"/>
    <property type="match status" value="1"/>
</dbReference>
<protein>
    <recommendedName>
        <fullName evidence="4 8">UDP-glucose 6-dehydrogenase</fullName>
        <ecNumber evidence="3 8">1.1.1.22</ecNumber>
    </recommendedName>
</protein>
<feature type="binding site" evidence="11">
    <location>
        <position position="86"/>
    </location>
    <ligand>
        <name>NAD(+)</name>
        <dbReference type="ChEBI" id="CHEBI:57540"/>
    </ligand>
</feature>
<dbReference type="InterPro" id="IPR008927">
    <property type="entry name" value="6-PGluconate_DH-like_C_sf"/>
</dbReference>
<dbReference type="RefSeq" id="WP_015087837.1">
    <property type="nucleotide sequence ID" value="NC_019566.1"/>
</dbReference>
<dbReference type="GO" id="GO:0003979">
    <property type="term" value="F:UDP-glucose 6-dehydrogenase activity"/>
    <property type="evidence" value="ECO:0007669"/>
    <property type="project" value="UniProtKB-EC"/>
</dbReference>
<dbReference type="PIRSF" id="PIRSF500134">
    <property type="entry name" value="UDPglc_DH_bac"/>
    <property type="match status" value="1"/>
</dbReference>
<dbReference type="InterPro" id="IPR017476">
    <property type="entry name" value="UDP-Glc/GDP-Man"/>
</dbReference>
<feature type="binding site" evidence="10">
    <location>
        <begin position="153"/>
        <end position="156"/>
    </location>
    <ligand>
        <name>substrate</name>
    </ligand>
</feature>
<dbReference type="InterPro" id="IPR014027">
    <property type="entry name" value="UDP-Glc/GDP-Man_DH_C"/>
</dbReference>
<keyword evidence="5 8" id="KW-0560">Oxidoreductase</keyword>
<evidence type="ECO:0000256" key="3">
    <source>
        <dbReference type="ARBA" id="ARBA00012954"/>
    </source>
</evidence>
<evidence type="ECO:0000256" key="1">
    <source>
        <dbReference type="ARBA" id="ARBA00004701"/>
    </source>
</evidence>
<reference evidence="13 14" key="1">
    <citation type="journal article" date="2012" name="Proc. Natl. Acad. Sci. U.S.A.">
        <title>Genome streamlining and chemical defense in a coral reef symbiosis.</title>
        <authorList>
            <person name="Kwan J.C."/>
            <person name="Donia M.S."/>
            <person name="Han A.W."/>
            <person name="Hirose E."/>
            <person name="Haygood M.G."/>
            <person name="Schmidt E.W."/>
        </authorList>
    </citation>
    <scope>NUCLEOTIDE SEQUENCE [LARGE SCALE GENOMIC DNA]</scope>
    <source>
        <strain evidence="13 14">L2</strain>
    </source>
</reference>
<organism evidence="13 14">
    <name type="scientific">Candidatus Endolissoclinum faulkneri L2</name>
    <dbReference type="NCBI Taxonomy" id="1193729"/>
    <lineage>
        <taxon>Bacteria</taxon>
        <taxon>Pseudomonadati</taxon>
        <taxon>Pseudomonadota</taxon>
        <taxon>Alphaproteobacteria</taxon>
        <taxon>Rhodospirillales</taxon>
        <taxon>Rhodospirillaceae</taxon>
        <taxon>Candidatus Endolissoclinum</taxon>
    </lineage>
</organism>
<dbReference type="GO" id="GO:0000271">
    <property type="term" value="P:polysaccharide biosynthetic process"/>
    <property type="evidence" value="ECO:0007669"/>
    <property type="project" value="InterPro"/>
</dbReference>
<evidence type="ECO:0000256" key="5">
    <source>
        <dbReference type="ARBA" id="ARBA00023002"/>
    </source>
</evidence>
<feature type="domain" description="UDP-glucose/GDP-mannose dehydrogenase C-terminal" evidence="12">
    <location>
        <begin position="318"/>
        <end position="419"/>
    </location>
</feature>
<comment type="catalytic activity">
    <reaction evidence="7 8">
        <text>UDP-alpha-D-glucose + 2 NAD(+) + H2O = UDP-alpha-D-glucuronate + 2 NADH + 3 H(+)</text>
        <dbReference type="Rhea" id="RHEA:23596"/>
        <dbReference type="ChEBI" id="CHEBI:15377"/>
        <dbReference type="ChEBI" id="CHEBI:15378"/>
        <dbReference type="ChEBI" id="CHEBI:57540"/>
        <dbReference type="ChEBI" id="CHEBI:57945"/>
        <dbReference type="ChEBI" id="CHEBI:58052"/>
        <dbReference type="ChEBI" id="CHEBI:58885"/>
        <dbReference type="EC" id="1.1.1.22"/>
    </reaction>
</comment>
<dbReference type="AlphaFoldDB" id="K7YP13"/>
<dbReference type="SUPFAM" id="SSF51735">
    <property type="entry name" value="NAD(P)-binding Rossmann-fold domains"/>
    <property type="match status" value="1"/>
</dbReference>
<dbReference type="Proteomes" id="UP000010077">
    <property type="component" value="Chromosome"/>
</dbReference>
<dbReference type="Pfam" id="PF00984">
    <property type="entry name" value="UDPG_MGDP_dh"/>
    <property type="match status" value="1"/>
</dbReference>
<dbReference type="EC" id="1.1.1.22" evidence="3 8"/>
<feature type="binding site" evidence="11">
    <location>
        <position position="156"/>
    </location>
    <ligand>
        <name>NAD(+)</name>
        <dbReference type="ChEBI" id="CHEBI:57540"/>
    </ligand>
</feature>
<comment type="pathway">
    <text evidence="1">Nucleotide-sugar biosynthesis; UDP-alpha-D-glucuronate biosynthesis; UDP-alpha-D-glucuronate from UDP-alpha-D-glucose: step 1/1.</text>
</comment>
<dbReference type="GO" id="GO:0051287">
    <property type="term" value="F:NAD binding"/>
    <property type="evidence" value="ECO:0007669"/>
    <property type="project" value="InterPro"/>
</dbReference>
<keyword evidence="14" id="KW-1185">Reference proteome</keyword>
<feature type="binding site" evidence="11">
    <location>
        <position position="332"/>
    </location>
    <ligand>
        <name>NAD(+)</name>
        <dbReference type="ChEBI" id="CHEBI:57540"/>
    </ligand>
</feature>
<dbReference type="eggNOG" id="COG1004">
    <property type="taxonomic scope" value="Bacteria"/>
</dbReference>
<evidence type="ECO:0000313" key="14">
    <source>
        <dbReference type="Proteomes" id="UP000010077"/>
    </source>
</evidence>
<dbReference type="PROSITE" id="PS51257">
    <property type="entry name" value="PROKAR_LIPOPROTEIN"/>
    <property type="match status" value="1"/>
</dbReference>
<keyword evidence="6 8" id="KW-0520">NAD</keyword>
<dbReference type="SMART" id="SM00984">
    <property type="entry name" value="UDPG_MGDP_dh_C"/>
    <property type="match status" value="1"/>
</dbReference>
<dbReference type="PANTHER" id="PTHR43750:SF3">
    <property type="entry name" value="UDP-GLUCOSE 6-DEHYDROGENASE TUAD"/>
    <property type="match status" value="1"/>
</dbReference>
<evidence type="ECO:0000256" key="11">
    <source>
        <dbReference type="PIRSR" id="PIRSR500134-3"/>
    </source>
</evidence>
<dbReference type="PANTHER" id="PTHR43750">
    <property type="entry name" value="UDP-GLUCOSE 6-DEHYDROGENASE TUAD"/>
    <property type="match status" value="1"/>
</dbReference>
<feature type="binding site" evidence="10">
    <location>
        <position position="325"/>
    </location>
    <ligand>
        <name>substrate</name>
    </ligand>
</feature>
<comment type="similarity">
    <text evidence="2 8">Belongs to the UDP-glucose/GDP-mannose dehydrogenase family.</text>
</comment>
<feature type="binding site" evidence="10">
    <location>
        <begin position="253"/>
        <end position="257"/>
    </location>
    <ligand>
        <name>substrate</name>
    </ligand>
</feature>
<evidence type="ECO:0000256" key="8">
    <source>
        <dbReference type="PIRNR" id="PIRNR000124"/>
    </source>
</evidence>
<dbReference type="UniPathway" id="UPA00038">
    <property type="reaction ID" value="UER00491"/>
</dbReference>
<dbReference type="Pfam" id="PF03721">
    <property type="entry name" value="UDPG_MGDP_dh_N"/>
    <property type="match status" value="1"/>
</dbReference>
<evidence type="ECO:0000256" key="10">
    <source>
        <dbReference type="PIRSR" id="PIRSR500134-2"/>
    </source>
</evidence>
<feature type="binding site" evidence="11">
    <location>
        <position position="123"/>
    </location>
    <ligand>
        <name>NAD(+)</name>
        <dbReference type="ChEBI" id="CHEBI:57540"/>
    </ligand>
</feature>
<name>K7YP13_9PROT</name>
<dbReference type="InterPro" id="IPR036291">
    <property type="entry name" value="NAD(P)-bd_dom_sf"/>
</dbReference>
<accession>K7YP13</accession>
<sequence length="449" mass="49437">MRIAIIGVGYVGLVTGACFSEFGVEVVCVDKDVEKIRMLQEGKISIFEPGLEDLVVNNVKAWRLFFTTDIAEGVSSCDAVFIAVGTPPSRLSDGHADLSFVYSAATEIADNIAEYTVIITKSTVPVGTSRKVEHIIRERCPNCDFDVCSNPEFLREGVAIDDFMHPDRVVIGASNDRSREVMRQIYRPLLLTETPIFFTELETSEMIKYASNTFLATKITFINEMADLCERMGVDVHEVALGIGLDDRIGHKFLHPGPGYGGSCLPKDAMALIKTAQHYDSPLRIIETVVDINSKRKKAMAARIVDAIGGSVAGKTITLLGLTFKSNTDDLRNSPALDIVPELVKAGAIVHGYDPEGIDEAIKLLPEIKYYQNAYEAMDGADAVAIITEWSEFRALDVFRIKSMLKTPVMIDLRNIYDPQVMKDVGITYICIGRNLQSSSNISDNFSEA</sequence>
<dbReference type="STRING" id="1193729.A1OE_135"/>
<dbReference type="Gene3D" id="3.40.50.720">
    <property type="entry name" value="NAD(P)-binding Rossmann-like Domain"/>
    <property type="match status" value="2"/>
</dbReference>
<dbReference type="KEGG" id="thal:A1OE_135"/>
<dbReference type="SUPFAM" id="SSF52413">
    <property type="entry name" value="UDP-glucose/GDP-mannose dehydrogenase C-terminal domain"/>
    <property type="match status" value="1"/>
</dbReference>
<proteinExistence type="inferred from homology"/>
<dbReference type="Gene3D" id="1.20.5.100">
    <property type="entry name" value="Cytochrome c1, transmembrane anchor, C-terminal"/>
    <property type="match status" value="1"/>
</dbReference>
<feature type="binding site" evidence="11">
    <location>
        <position position="267"/>
    </location>
    <ligand>
        <name>NAD(+)</name>
        <dbReference type="ChEBI" id="CHEBI:57540"/>
    </ligand>
</feature>
<dbReference type="GO" id="GO:0006065">
    <property type="term" value="P:UDP-glucuronate biosynthetic process"/>
    <property type="evidence" value="ECO:0007669"/>
    <property type="project" value="UniProtKB-UniPathway"/>
</dbReference>
<dbReference type="InterPro" id="IPR014026">
    <property type="entry name" value="UDP-Glc/GDP-Man_DH_dimer"/>
</dbReference>
<dbReference type="NCBIfam" id="TIGR03026">
    <property type="entry name" value="NDP-sugDHase"/>
    <property type="match status" value="1"/>
</dbReference>
<dbReference type="OrthoDB" id="9803238at2"/>
<feature type="binding site" evidence="10">
    <location>
        <position position="208"/>
    </location>
    <ligand>
        <name>substrate</name>
    </ligand>
</feature>
<feature type="binding site" evidence="11">
    <location>
        <position position="35"/>
    </location>
    <ligand>
        <name>NAD(+)</name>
        <dbReference type="ChEBI" id="CHEBI:57540"/>
    </ligand>
</feature>
<dbReference type="PATRIC" id="fig|1193729.4.peg.76"/>
<dbReference type="HOGENOM" id="CLU_023810_1_2_5"/>
<dbReference type="InterPro" id="IPR028357">
    <property type="entry name" value="UDPglc_DH_bac"/>
</dbReference>
<evidence type="ECO:0000313" key="13">
    <source>
        <dbReference type="EMBL" id="AFX98339.1"/>
    </source>
</evidence>
<feature type="active site" description="Nucleophile" evidence="9">
    <location>
        <position position="264"/>
    </location>
</feature>
<dbReference type="EMBL" id="CP003539">
    <property type="protein sequence ID" value="AFX98339.1"/>
    <property type="molecule type" value="Genomic_DNA"/>
</dbReference>
<dbReference type="Pfam" id="PF03720">
    <property type="entry name" value="UDPG_MGDP_dh_C"/>
    <property type="match status" value="1"/>
</dbReference>
<evidence type="ECO:0000256" key="7">
    <source>
        <dbReference type="ARBA" id="ARBA00047473"/>
    </source>
</evidence>
<evidence type="ECO:0000256" key="2">
    <source>
        <dbReference type="ARBA" id="ARBA00006601"/>
    </source>
</evidence>
<evidence type="ECO:0000256" key="9">
    <source>
        <dbReference type="PIRSR" id="PIRSR500134-1"/>
    </source>
</evidence>